<sequence length="164" mass="17174">MQTLLYADALRHGWQLAEVELLAQQFDGRTQACSGGGVLLSFDHPLVALRAALLLQKIGADTGVSAGLTTGQCTVAHFKVDGKACSLVLPPEATRAEERARRAPPATVVIGPETHDLLAHCPADEVEGGLVTTECEGDRVTQVSITLAPHVTADLSTFAGPGMH</sequence>
<dbReference type="InterPro" id="IPR029787">
    <property type="entry name" value="Nucleotide_cyclase"/>
</dbReference>
<name>A0ABX6P1Q5_9BURK</name>
<gene>
    <name evidence="1" type="ORF">HK414_09095</name>
</gene>
<organism evidence="1 2">
    <name type="scientific">Ramlibacter terrae</name>
    <dbReference type="NCBI Taxonomy" id="2732511"/>
    <lineage>
        <taxon>Bacteria</taxon>
        <taxon>Pseudomonadati</taxon>
        <taxon>Pseudomonadota</taxon>
        <taxon>Betaproteobacteria</taxon>
        <taxon>Burkholderiales</taxon>
        <taxon>Comamonadaceae</taxon>
        <taxon>Ramlibacter</taxon>
    </lineage>
</organism>
<reference evidence="1 2" key="1">
    <citation type="submission" date="2020-05" db="EMBL/GenBank/DDBJ databases">
        <title>Ramlibacter rhizophilus sp. nov., isolated from rhizosphere soil of national flower Mugunghwa from South Korea.</title>
        <authorList>
            <person name="Zheng-Fei Y."/>
            <person name="Huan T."/>
        </authorList>
    </citation>
    <scope>NUCLEOTIDE SEQUENCE [LARGE SCALE GENOMIC DNA]</scope>
    <source>
        <strain evidence="1 2">H242</strain>
    </source>
</reference>
<protein>
    <submittedName>
        <fullName evidence="1">Uncharacterized protein</fullName>
    </submittedName>
</protein>
<dbReference type="Proteomes" id="UP000500826">
    <property type="component" value="Chromosome"/>
</dbReference>
<reference evidence="1 2" key="2">
    <citation type="submission" date="2020-05" db="EMBL/GenBank/DDBJ databases">
        <authorList>
            <person name="Khan S.A."/>
            <person name="Jeon C.O."/>
            <person name="Chun B.H."/>
        </authorList>
    </citation>
    <scope>NUCLEOTIDE SEQUENCE [LARGE SCALE GENOMIC DNA]</scope>
    <source>
        <strain evidence="1 2">H242</strain>
    </source>
</reference>
<proteinExistence type="predicted"/>
<accession>A0ABX6P1Q5</accession>
<keyword evidence="2" id="KW-1185">Reference proteome</keyword>
<evidence type="ECO:0000313" key="1">
    <source>
        <dbReference type="EMBL" id="QJW84026.1"/>
    </source>
</evidence>
<dbReference type="EMBL" id="CP053418">
    <property type="protein sequence ID" value="QJW84026.1"/>
    <property type="molecule type" value="Genomic_DNA"/>
</dbReference>
<dbReference type="SUPFAM" id="SSF55073">
    <property type="entry name" value="Nucleotide cyclase"/>
    <property type="match status" value="1"/>
</dbReference>
<evidence type="ECO:0000313" key="2">
    <source>
        <dbReference type="Proteomes" id="UP000500826"/>
    </source>
</evidence>